<dbReference type="RefSeq" id="WP_106219440.1">
    <property type="nucleotide sequence ID" value="NZ_PVWP01000001.1"/>
</dbReference>
<dbReference type="PANTHER" id="PTHR10566:SF113">
    <property type="entry name" value="PROTEIN ACTIVITY OF BC1 COMPLEX KINASE 7, CHLOROPLASTIC"/>
    <property type="match status" value="1"/>
</dbReference>
<dbReference type="EMBL" id="PVWP01000001">
    <property type="protein sequence ID" value="PSB39244.1"/>
    <property type="molecule type" value="Genomic_DNA"/>
</dbReference>
<keyword evidence="3" id="KW-0808">Transferase</keyword>
<proteinExistence type="inferred from homology"/>
<evidence type="ECO:0000313" key="4">
    <source>
        <dbReference type="Proteomes" id="UP000238218"/>
    </source>
</evidence>
<dbReference type="PANTHER" id="PTHR10566">
    <property type="entry name" value="CHAPERONE-ACTIVITY OF BC1 COMPLEX CABC1 -RELATED"/>
    <property type="match status" value="1"/>
</dbReference>
<dbReference type="GO" id="GO:0016301">
    <property type="term" value="F:kinase activity"/>
    <property type="evidence" value="ECO:0007669"/>
    <property type="project" value="UniProtKB-KW"/>
</dbReference>
<feature type="domain" description="ABC1 atypical kinase-like" evidence="2">
    <location>
        <begin position="96"/>
        <end position="337"/>
    </location>
</feature>
<evidence type="ECO:0000259" key="2">
    <source>
        <dbReference type="Pfam" id="PF03109"/>
    </source>
</evidence>
<evidence type="ECO:0000256" key="1">
    <source>
        <dbReference type="ARBA" id="ARBA00009670"/>
    </source>
</evidence>
<dbReference type="Proteomes" id="UP000238218">
    <property type="component" value="Unassembled WGS sequence"/>
</dbReference>
<accession>A0ABX5FBT5</accession>
<comment type="similarity">
    <text evidence="1">Belongs to the protein kinase superfamily. ADCK protein kinase family.</text>
</comment>
<reference evidence="3 4" key="1">
    <citation type="submission" date="2018-02" db="EMBL/GenBank/DDBJ databases">
        <authorList>
            <person name="Moore K."/>
            <person name="Momper L."/>
        </authorList>
    </citation>
    <scope>NUCLEOTIDE SEQUENCE [LARGE SCALE GENOMIC DNA]</scope>
    <source>
        <strain evidence="3 4">CCALA 015</strain>
    </source>
</reference>
<gene>
    <name evidence="3" type="ORF">C7B81_00905</name>
</gene>
<reference evidence="3 4" key="2">
    <citation type="submission" date="2018-03" db="EMBL/GenBank/DDBJ databases">
        <title>The ancient ancestry and fast evolution of plastids.</title>
        <authorList>
            <person name="Moore K.R."/>
            <person name="Magnabosco C."/>
            <person name="Momper L."/>
            <person name="Gold D.A."/>
            <person name="Bosak T."/>
            <person name="Fournier G.P."/>
        </authorList>
    </citation>
    <scope>NUCLEOTIDE SEQUENCE [LARGE SCALE GENOMIC DNA]</scope>
    <source>
        <strain evidence="3 4">CCALA 015</strain>
    </source>
</reference>
<dbReference type="InterPro" id="IPR004147">
    <property type="entry name" value="ABC1_dom"/>
</dbReference>
<dbReference type="CDD" id="cd05121">
    <property type="entry name" value="ABC1_ADCK3-like"/>
    <property type="match status" value="1"/>
</dbReference>
<dbReference type="InterPro" id="IPR011009">
    <property type="entry name" value="Kinase-like_dom_sf"/>
</dbReference>
<dbReference type="Pfam" id="PF03109">
    <property type="entry name" value="ABC1"/>
    <property type="match status" value="1"/>
</dbReference>
<keyword evidence="3" id="KW-0418">Kinase</keyword>
<keyword evidence="4" id="KW-1185">Reference proteome</keyword>
<protein>
    <submittedName>
        <fullName evidence="3">Kinase</fullName>
    </submittedName>
</protein>
<comment type="caution">
    <text evidence="3">The sequence shown here is derived from an EMBL/GenBank/DDBJ whole genome shotgun (WGS) entry which is preliminary data.</text>
</comment>
<organism evidence="3 4">
    <name type="scientific">Aphanothece cf. minutissima CCALA 015</name>
    <dbReference type="NCBI Taxonomy" id="2107695"/>
    <lineage>
        <taxon>Bacteria</taxon>
        <taxon>Bacillati</taxon>
        <taxon>Cyanobacteriota</taxon>
        <taxon>Cyanophyceae</taxon>
        <taxon>Oscillatoriophycideae</taxon>
        <taxon>Chroococcales</taxon>
        <taxon>Aphanothecaceae</taxon>
        <taxon>Aphanothece</taxon>
    </lineage>
</organism>
<dbReference type="InterPro" id="IPR050154">
    <property type="entry name" value="UbiB_kinase"/>
</dbReference>
<dbReference type="SUPFAM" id="SSF56112">
    <property type="entry name" value="Protein kinase-like (PK-like)"/>
    <property type="match status" value="1"/>
</dbReference>
<name>A0ABX5FBT5_9CHRO</name>
<sequence>MAALSTPGILLSRLWRSLRIWRLVLQLLAGLWWDARPWTYPGGRTPQAQAARQRRRARWLTAQFLELGSAFIKLGQLLSARPDVLPADVVEELAHLQDRVPAFPFPVVESLLEQELGERRAEIIDLEVVPLGSASLAQVHRASLRSGRQVVFKVQRPGLERLFRLDLEVLQQVAAAVQRHPRWGAGRDWVGIAKECRRVLLRELDFRLEAEHAARFRQQFLDDPGIRIPAVVWELSSRRVLCLDYVPGIKINDREALVSAGIDPAAVAEKGAASYLQQLVRFGFFHADPHPGNLAVASDGALIYYDFGMMGQISERLRSRLGRMVRAAAARDAASLVDELQQAGLIAAGIDQGPVRRLVRVMLTEALTPPFSANVIDKLSGDLYELVYGQPFRLPPELIFVMRALSTFEGVGRSLDPGFSLIAIARPYLLPLMTASGNGPNELFSELSRQAAEVGSRAFGIPRRLDESLARIEQGDLQVLIRAGETDRLLRRLALAQQSAGQSFLLGTLAVAASVLAVSGRPVLTAVPLVLAVPLTAGWLKMQARLQRDGRLDQLPGVGSPPGGGA</sequence>
<evidence type="ECO:0000313" key="3">
    <source>
        <dbReference type="EMBL" id="PSB39244.1"/>
    </source>
</evidence>